<reference evidence="3 4" key="1">
    <citation type="submission" date="2014-11" db="EMBL/GenBank/DDBJ databases">
        <title>Genome sequence of Flavihumibacter solisilvae 3-3.</title>
        <authorList>
            <person name="Zhou G."/>
            <person name="Li M."/>
            <person name="Wang G."/>
        </authorList>
    </citation>
    <scope>NUCLEOTIDE SEQUENCE [LARGE SCALE GENOMIC DNA]</scope>
    <source>
        <strain evidence="3 4">3-3</strain>
    </source>
</reference>
<dbReference type="InterPro" id="IPR010131">
    <property type="entry name" value="MdtP/NodT-like"/>
</dbReference>
<feature type="signal peptide" evidence="2">
    <location>
        <begin position="1"/>
        <end position="21"/>
    </location>
</feature>
<evidence type="ECO:0000313" key="4">
    <source>
        <dbReference type="Proteomes" id="UP000031408"/>
    </source>
</evidence>
<dbReference type="InterPro" id="IPR003423">
    <property type="entry name" value="OMP_efflux"/>
</dbReference>
<name>A0A0C1IWV1_9BACT</name>
<keyword evidence="2" id="KW-0732">Signal</keyword>
<sequence>MVMRKILKWSLIGSCVIFSVAACRTPQLPATPDMAKLPAAFVTDSLPADTVSSGQTGWQKFYTDEFLVQLISEVLENHPDQQLALQQVEIMHQQVLQRRAAFLPTFDGVLSGSYDRYGKYTLNGVGNFDTNLSPNIDKDQRIPDPTPDLFIGIRSRWEIDLWGRMKSEKKAALSRLLAAEKGRRFVSTQLVAHTASLYYELVSLDRELEILLKNIRLQQQALDMVRIQKSAGRATELAVLQFEAQLVRTKSMEFITRRQVSAIENELNFLCGRYEGTIVRSGKVLALAPEIVETGVPAKVINSRPDVQEAEWLLEASKADVIAVKKAFLPALTIMPYAGLNSFNISKWFSLESAALGIVGGLTAPVLNRRILKTNFGIASAQQRSAFETYRKTLLNAFFEINTGISNWRNQQSQYEMKQKEFLVLEAALRTANDLYISGYASYLEVITAQKGVLDAELEQVRTRLQMLQTKVGLYRSLGGG</sequence>
<dbReference type="STRING" id="1349421.OI18_08635"/>
<evidence type="ECO:0000256" key="1">
    <source>
        <dbReference type="ARBA" id="ARBA00007613"/>
    </source>
</evidence>
<dbReference type="Pfam" id="PF02321">
    <property type="entry name" value="OEP"/>
    <property type="match status" value="2"/>
</dbReference>
<evidence type="ECO:0000256" key="2">
    <source>
        <dbReference type="SAM" id="SignalP"/>
    </source>
</evidence>
<dbReference type="EMBL" id="JSVC01000009">
    <property type="protein sequence ID" value="KIC94954.1"/>
    <property type="molecule type" value="Genomic_DNA"/>
</dbReference>
<dbReference type="PROSITE" id="PS51257">
    <property type="entry name" value="PROKAR_LIPOPROTEIN"/>
    <property type="match status" value="1"/>
</dbReference>
<dbReference type="SUPFAM" id="SSF56954">
    <property type="entry name" value="Outer membrane efflux proteins (OEP)"/>
    <property type="match status" value="1"/>
</dbReference>
<accession>A0A0C1IWV1</accession>
<dbReference type="AlphaFoldDB" id="A0A0C1IWV1"/>
<comment type="caution">
    <text evidence="3">The sequence shown here is derived from an EMBL/GenBank/DDBJ whole genome shotgun (WGS) entry which is preliminary data.</text>
</comment>
<dbReference type="Proteomes" id="UP000031408">
    <property type="component" value="Unassembled WGS sequence"/>
</dbReference>
<evidence type="ECO:0000313" key="3">
    <source>
        <dbReference type="EMBL" id="KIC94954.1"/>
    </source>
</evidence>
<dbReference type="Gene3D" id="1.20.1600.10">
    <property type="entry name" value="Outer membrane efflux proteins (OEP)"/>
    <property type="match status" value="1"/>
</dbReference>
<gene>
    <name evidence="3" type="ORF">OI18_08635</name>
</gene>
<feature type="chain" id="PRO_5002133616" description="RND transporter" evidence="2">
    <location>
        <begin position="22"/>
        <end position="481"/>
    </location>
</feature>
<protein>
    <recommendedName>
        <fullName evidence="5">RND transporter</fullName>
    </recommendedName>
</protein>
<dbReference type="GO" id="GO:0015562">
    <property type="term" value="F:efflux transmembrane transporter activity"/>
    <property type="evidence" value="ECO:0007669"/>
    <property type="project" value="InterPro"/>
</dbReference>
<dbReference type="PANTHER" id="PTHR30203">
    <property type="entry name" value="OUTER MEMBRANE CATION EFFLUX PROTEIN"/>
    <property type="match status" value="1"/>
</dbReference>
<dbReference type="Gene3D" id="2.20.200.10">
    <property type="entry name" value="Outer membrane efflux proteins (OEP)"/>
    <property type="match status" value="1"/>
</dbReference>
<dbReference type="PANTHER" id="PTHR30203:SF30">
    <property type="entry name" value="OUTER MEMBRANE PROTEIN-RELATED"/>
    <property type="match status" value="1"/>
</dbReference>
<evidence type="ECO:0008006" key="5">
    <source>
        <dbReference type="Google" id="ProtNLM"/>
    </source>
</evidence>
<proteinExistence type="inferred from homology"/>
<comment type="similarity">
    <text evidence="1">Belongs to the outer membrane factor (OMF) (TC 1.B.17) family.</text>
</comment>
<keyword evidence="4" id="KW-1185">Reference proteome</keyword>
<organism evidence="3 4">
    <name type="scientific">Flavihumibacter solisilvae</name>
    <dbReference type="NCBI Taxonomy" id="1349421"/>
    <lineage>
        <taxon>Bacteria</taxon>
        <taxon>Pseudomonadati</taxon>
        <taxon>Bacteroidota</taxon>
        <taxon>Chitinophagia</taxon>
        <taxon>Chitinophagales</taxon>
        <taxon>Chitinophagaceae</taxon>
        <taxon>Flavihumibacter</taxon>
    </lineage>
</organism>